<gene>
    <name evidence="2" type="ORF">CDQ91_13825</name>
</gene>
<dbReference type="GO" id="GO:0003677">
    <property type="term" value="F:DNA binding"/>
    <property type="evidence" value="ECO:0007669"/>
    <property type="project" value="InterPro"/>
</dbReference>
<protein>
    <submittedName>
        <fullName evidence="2">Excisionase</fullName>
    </submittedName>
</protein>
<sequence>MMDPVLCSIADAARVLGIGRTKAYELIDDGSLVTITIGTRRLVKVDSIKRLAEGPATRDAA</sequence>
<dbReference type="OrthoDB" id="7874861at2"/>
<dbReference type="NCBIfam" id="TIGR01764">
    <property type="entry name" value="excise"/>
    <property type="match status" value="1"/>
</dbReference>
<proteinExistence type="predicted"/>
<comment type="caution">
    <text evidence="2">The sequence shown here is derived from an EMBL/GenBank/DDBJ whole genome shotgun (WGS) entry which is preliminary data.</text>
</comment>
<reference evidence="2 3" key="1">
    <citation type="journal article" date="2002" name="Int. J. Syst. Evol. Microbiol.">
        <title>Sphingopyxis witflariensis sp. nov., isolated from activated sludge.</title>
        <authorList>
            <person name="Kampfer P."/>
            <person name="Witzenberger R."/>
            <person name="Denner E.B."/>
            <person name="Busse H.J."/>
            <person name="Neef A."/>
        </authorList>
    </citation>
    <scope>NUCLEOTIDE SEQUENCE [LARGE SCALE GENOMIC DNA]</scope>
    <source>
        <strain evidence="2 3">DSM 14551</strain>
    </source>
</reference>
<dbReference type="InterPro" id="IPR010093">
    <property type="entry name" value="SinI_DNA-bd"/>
</dbReference>
<name>A0A246JQY2_9SPHN</name>
<dbReference type="Proteomes" id="UP000197097">
    <property type="component" value="Unassembled WGS sequence"/>
</dbReference>
<organism evidence="2 3">
    <name type="scientific">Sphingopyxis witflariensis</name>
    <dbReference type="NCBI Taxonomy" id="173675"/>
    <lineage>
        <taxon>Bacteria</taxon>
        <taxon>Pseudomonadati</taxon>
        <taxon>Pseudomonadota</taxon>
        <taxon>Alphaproteobacteria</taxon>
        <taxon>Sphingomonadales</taxon>
        <taxon>Sphingomonadaceae</taxon>
        <taxon>Sphingopyxis</taxon>
    </lineage>
</organism>
<dbReference type="InterPro" id="IPR041657">
    <property type="entry name" value="HTH_17"/>
</dbReference>
<dbReference type="Pfam" id="PF12728">
    <property type="entry name" value="HTH_17"/>
    <property type="match status" value="1"/>
</dbReference>
<evidence type="ECO:0000313" key="2">
    <source>
        <dbReference type="EMBL" id="OWQ95424.1"/>
    </source>
</evidence>
<accession>A0A246JQY2</accession>
<dbReference type="EMBL" id="NISJ01000007">
    <property type="protein sequence ID" value="OWQ95424.1"/>
    <property type="molecule type" value="Genomic_DNA"/>
</dbReference>
<evidence type="ECO:0000313" key="3">
    <source>
        <dbReference type="Proteomes" id="UP000197097"/>
    </source>
</evidence>
<feature type="domain" description="Helix-turn-helix" evidence="1">
    <location>
        <begin position="7"/>
        <end position="53"/>
    </location>
</feature>
<dbReference type="AlphaFoldDB" id="A0A246JQY2"/>
<evidence type="ECO:0000259" key="1">
    <source>
        <dbReference type="Pfam" id="PF12728"/>
    </source>
</evidence>
<keyword evidence="3" id="KW-1185">Reference proteome</keyword>